<dbReference type="InterPro" id="IPR000086">
    <property type="entry name" value="NUDIX_hydrolase_dom"/>
</dbReference>
<keyword evidence="15" id="KW-1185">Reference proteome</keyword>
<protein>
    <recommendedName>
        <fullName evidence="11">8-oxo-dGTP diphosphatase</fullName>
        <ecNumber evidence="11">3.6.1.55</ecNumber>
    </recommendedName>
</protein>
<dbReference type="STRING" id="419479.SAMN04488563_0887"/>
<sequence>MSRMSELQAPPERLVVAAAIVDDLARPTRLLAARRSEPPELAGGWEFPGGKVEAGEQPLDALHRELREELGIAVEVGAEITGPLDGRWALGPGLSMRLWLAVVADGVPAPLEDHDELRWLGPGEWADVPWLPADVAVVEALIALCPSARV</sequence>
<dbReference type="PANTHER" id="PTHR47707:SF1">
    <property type="entry name" value="NUDIX HYDROLASE FAMILY PROTEIN"/>
    <property type="match status" value="1"/>
</dbReference>
<dbReference type="GO" id="GO:0044716">
    <property type="term" value="F:8-oxo-GDP phosphatase activity"/>
    <property type="evidence" value="ECO:0007669"/>
    <property type="project" value="TreeGrafter"/>
</dbReference>
<dbReference type="AlphaFoldDB" id="A0A1H2H7U3"/>
<evidence type="ECO:0000256" key="4">
    <source>
        <dbReference type="ARBA" id="ARBA00022705"/>
    </source>
</evidence>
<dbReference type="SUPFAM" id="SSF55811">
    <property type="entry name" value="Nudix"/>
    <property type="match status" value="1"/>
</dbReference>
<keyword evidence="7 12" id="KW-0378">Hydrolase</keyword>
<keyword evidence="5" id="KW-0479">Metal-binding</keyword>
<evidence type="ECO:0000256" key="10">
    <source>
        <dbReference type="ARBA" id="ARBA00035861"/>
    </source>
</evidence>
<dbReference type="PRINTS" id="PR00502">
    <property type="entry name" value="NUDIXFAMILY"/>
</dbReference>
<dbReference type="EMBL" id="LT629791">
    <property type="protein sequence ID" value="SDU27885.1"/>
    <property type="molecule type" value="Genomic_DNA"/>
</dbReference>
<dbReference type="GO" id="GO:0006260">
    <property type="term" value="P:DNA replication"/>
    <property type="evidence" value="ECO:0007669"/>
    <property type="project" value="UniProtKB-KW"/>
</dbReference>
<dbReference type="CDD" id="cd03425">
    <property type="entry name" value="NUDIX_MutT_NudA_like"/>
    <property type="match status" value="1"/>
</dbReference>
<comment type="similarity">
    <text evidence="2 12">Belongs to the Nudix hydrolase family.</text>
</comment>
<evidence type="ECO:0000256" key="9">
    <source>
        <dbReference type="ARBA" id="ARBA00023204"/>
    </source>
</evidence>
<evidence type="ECO:0000256" key="2">
    <source>
        <dbReference type="ARBA" id="ARBA00005582"/>
    </source>
</evidence>
<dbReference type="InterPro" id="IPR020084">
    <property type="entry name" value="NUDIX_hydrolase_CS"/>
</dbReference>
<dbReference type="InterPro" id="IPR047127">
    <property type="entry name" value="MutT-like"/>
</dbReference>
<keyword evidence="4" id="KW-0235">DNA replication</keyword>
<comment type="cofactor">
    <cofactor evidence="1">
        <name>Mg(2+)</name>
        <dbReference type="ChEBI" id="CHEBI:18420"/>
    </cofactor>
</comment>
<evidence type="ECO:0000256" key="11">
    <source>
        <dbReference type="ARBA" id="ARBA00038905"/>
    </source>
</evidence>
<evidence type="ECO:0000256" key="8">
    <source>
        <dbReference type="ARBA" id="ARBA00022842"/>
    </source>
</evidence>
<dbReference type="PROSITE" id="PS00893">
    <property type="entry name" value="NUDIX_BOX"/>
    <property type="match status" value="1"/>
</dbReference>
<dbReference type="GO" id="GO:0008413">
    <property type="term" value="F:8-oxo-7,8-dihydroguanosine triphosphate pyrophosphatase activity"/>
    <property type="evidence" value="ECO:0007669"/>
    <property type="project" value="TreeGrafter"/>
</dbReference>
<reference evidence="15" key="1">
    <citation type="submission" date="2016-10" db="EMBL/GenBank/DDBJ databases">
        <authorList>
            <person name="Varghese N."/>
            <person name="Submissions S."/>
        </authorList>
    </citation>
    <scope>NUCLEOTIDE SEQUENCE [LARGE SCALE GENOMIC DNA]</scope>
    <source>
        <strain evidence="15">DSM 45079</strain>
    </source>
</reference>
<evidence type="ECO:0000256" key="3">
    <source>
        <dbReference type="ARBA" id="ARBA00022457"/>
    </source>
</evidence>
<dbReference type="GO" id="GO:0006281">
    <property type="term" value="P:DNA repair"/>
    <property type="evidence" value="ECO:0007669"/>
    <property type="project" value="UniProtKB-KW"/>
</dbReference>
<dbReference type="GO" id="GO:0035539">
    <property type="term" value="F:8-oxo-7,8-dihydrodeoxyguanosine triphosphate pyrophosphatase activity"/>
    <property type="evidence" value="ECO:0007669"/>
    <property type="project" value="UniProtKB-EC"/>
</dbReference>
<evidence type="ECO:0000256" key="1">
    <source>
        <dbReference type="ARBA" id="ARBA00001946"/>
    </source>
</evidence>
<dbReference type="Proteomes" id="UP000182977">
    <property type="component" value="Chromosome I"/>
</dbReference>
<dbReference type="InterPro" id="IPR020476">
    <property type="entry name" value="Nudix_hydrolase"/>
</dbReference>
<dbReference type="EC" id="3.6.1.55" evidence="11"/>
<evidence type="ECO:0000256" key="7">
    <source>
        <dbReference type="ARBA" id="ARBA00022801"/>
    </source>
</evidence>
<gene>
    <name evidence="14" type="ORF">SAMN04488563_0887</name>
</gene>
<dbReference type="GO" id="GO:0046872">
    <property type="term" value="F:metal ion binding"/>
    <property type="evidence" value="ECO:0007669"/>
    <property type="project" value="UniProtKB-KW"/>
</dbReference>
<dbReference type="InterPro" id="IPR015797">
    <property type="entry name" value="NUDIX_hydrolase-like_dom_sf"/>
</dbReference>
<comment type="catalytic activity">
    <reaction evidence="10">
        <text>8-oxo-dGTP + H2O = 8-oxo-dGMP + diphosphate + H(+)</text>
        <dbReference type="Rhea" id="RHEA:31575"/>
        <dbReference type="ChEBI" id="CHEBI:15377"/>
        <dbReference type="ChEBI" id="CHEBI:15378"/>
        <dbReference type="ChEBI" id="CHEBI:33019"/>
        <dbReference type="ChEBI" id="CHEBI:63224"/>
        <dbReference type="ChEBI" id="CHEBI:77896"/>
        <dbReference type="EC" id="3.6.1.55"/>
    </reaction>
</comment>
<feature type="domain" description="Nudix hydrolase" evidence="13">
    <location>
        <begin position="11"/>
        <end position="143"/>
    </location>
</feature>
<keyword evidence="3" id="KW-0515">Mutator protein</keyword>
<organism evidence="14 15">
    <name type="scientific">Jiangella alkaliphila</name>
    <dbReference type="NCBI Taxonomy" id="419479"/>
    <lineage>
        <taxon>Bacteria</taxon>
        <taxon>Bacillati</taxon>
        <taxon>Actinomycetota</taxon>
        <taxon>Actinomycetes</taxon>
        <taxon>Jiangellales</taxon>
        <taxon>Jiangellaceae</taxon>
        <taxon>Jiangella</taxon>
    </lineage>
</organism>
<keyword evidence="9" id="KW-0234">DNA repair</keyword>
<evidence type="ECO:0000256" key="6">
    <source>
        <dbReference type="ARBA" id="ARBA00022763"/>
    </source>
</evidence>
<dbReference type="PANTHER" id="PTHR47707">
    <property type="entry name" value="8-OXO-DGTP DIPHOSPHATASE"/>
    <property type="match status" value="1"/>
</dbReference>
<keyword evidence="6" id="KW-0227">DNA damage</keyword>
<dbReference type="Gene3D" id="3.90.79.10">
    <property type="entry name" value="Nucleoside Triphosphate Pyrophosphohydrolase"/>
    <property type="match status" value="1"/>
</dbReference>
<name>A0A1H2H7U3_9ACTN</name>
<dbReference type="GO" id="GO:0044715">
    <property type="term" value="F:8-oxo-dGDP phosphatase activity"/>
    <property type="evidence" value="ECO:0007669"/>
    <property type="project" value="TreeGrafter"/>
</dbReference>
<accession>A0A1H2H7U3</accession>
<evidence type="ECO:0000313" key="15">
    <source>
        <dbReference type="Proteomes" id="UP000182977"/>
    </source>
</evidence>
<keyword evidence="8" id="KW-0460">Magnesium</keyword>
<proteinExistence type="inferred from homology"/>
<evidence type="ECO:0000256" key="12">
    <source>
        <dbReference type="RuleBase" id="RU003476"/>
    </source>
</evidence>
<evidence type="ECO:0000313" key="14">
    <source>
        <dbReference type="EMBL" id="SDU27885.1"/>
    </source>
</evidence>
<dbReference type="Pfam" id="PF00293">
    <property type="entry name" value="NUDIX"/>
    <property type="match status" value="1"/>
</dbReference>
<evidence type="ECO:0000256" key="5">
    <source>
        <dbReference type="ARBA" id="ARBA00022723"/>
    </source>
</evidence>
<dbReference type="PROSITE" id="PS51462">
    <property type="entry name" value="NUDIX"/>
    <property type="match status" value="1"/>
</dbReference>
<evidence type="ECO:0000259" key="13">
    <source>
        <dbReference type="PROSITE" id="PS51462"/>
    </source>
</evidence>